<dbReference type="NCBIfam" id="NF001899">
    <property type="entry name" value="PRK00654.1-2"/>
    <property type="match status" value="1"/>
</dbReference>
<feature type="domain" description="Glycosyl transferase family 1" evidence="9">
    <location>
        <begin position="302"/>
        <end position="440"/>
    </location>
</feature>
<comment type="function">
    <text evidence="2 8">Synthesizes alpha-1,4-glucan chains using ADP-glucose.</text>
</comment>
<dbReference type="PANTHER" id="PTHR45825:SF11">
    <property type="entry name" value="ALPHA AMYLASE DOMAIN-CONTAINING PROTEIN"/>
    <property type="match status" value="1"/>
</dbReference>
<dbReference type="GO" id="GO:0005829">
    <property type="term" value="C:cytosol"/>
    <property type="evidence" value="ECO:0007669"/>
    <property type="project" value="TreeGrafter"/>
</dbReference>
<dbReference type="EMBL" id="CP136920">
    <property type="protein sequence ID" value="WOO39422.1"/>
    <property type="molecule type" value="Genomic_DNA"/>
</dbReference>
<evidence type="ECO:0000256" key="4">
    <source>
        <dbReference type="ARBA" id="ARBA00010281"/>
    </source>
</evidence>
<dbReference type="SUPFAM" id="SSF53756">
    <property type="entry name" value="UDP-Glycosyltransferase/glycogen phosphorylase"/>
    <property type="match status" value="1"/>
</dbReference>
<comment type="catalytic activity">
    <reaction evidence="1 8">
        <text>[(1-&gt;4)-alpha-D-glucosyl](n) + ADP-alpha-D-glucose = [(1-&gt;4)-alpha-D-glucosyl](n+1) + ADP + H(+)</text>
        <dbReference type="Rhea" id="RHEA:18189"/>
        <dbReference type="Rhea" id="RHEA-COMP:9584"/>
        <dbReference type="Rhea" id="RHEA-COMP:9587"/>
        <dbReference type="ChEBI" id="CHEBI:15378"/>
        <dbReference type="ChEBI" id="CHEBI:15444"/>
        <dbReference type="ChEBI" id="CHEBI:57498"/>
        <dbReference type="ChEBI" id="CHEBI:456216"/>
        <dbReference type="EC" id="2.4.1.21"/>
    </reaction>
</comment>
<feature type="binding site" evidence="8">
    <location>
        <position position="20"/>
    </location>
    <ligand>
        <name>ADP-alpha-D-glucose</name>
        <dbReference type="ChEBI" id="CHEBI:57498"/>
    </ligand>
</feature>
<dbReference type="InterPro" id="IPR001296">
    <property type="entry name" value="Glyco_trans_1"/>
</dbReference>
<dbReference type="Gene3D" id="3.40.50.2000">
    <property type="entry name" value="Glycogen Phosphorylase B"/>
    <property type="match status" value="2"/>
</dbReference>
<dbReference type="Pfam" id="PF08323">
    <property type="entry name" value="Glyco_transf_5"/>
    <property type="match status" value="1"/>
</dbReference>
<evidence type="ECO:0000256" key="8">
    <source>
        <dbReference type="HAMAP-Rule" id="MF_00484"/>
    </source>
</evidence>
<reference evidence="11 12" key="1">
    <citation type="submission" date="2023-10" db="EMBL/GenBank/DDBJ databases">
        <title>Rubellicoccus peritrichatus gen. nov., sp. nov., isolated from an algae of coral reef tank.</title>
        <authorList>
            <person name="Luo J."/>
        </authorList>
    </citation>
    <scope>NUCLEOTIDE SEQUENCE [LARGE SCALE GENOMIC DNA]</scope>
    <source>
        <strain evidence="11 12">CR14</strain>
    </source>
</reference>
<evidence type="ECO:0000256" key="1">
    <source>
        <dbReference type="ARBA" id="ARBA00001478"/>
    </source>
</evidence>
<evidence type="ECO:0000256" key="6">
    <source>
        <dbReference type="ARBA" id="ARBA00022679"/>
    </source>
</evidence>
<evidence type="ECO:0000313" key="11">
    <source>
        <dbReference type="EMBL" id="WOO39422.1"/>
    </source>
</evidence>
<keyword evidence="6 8" id="KW-0808">Transferase</keyword>
<dbReference type="Proteomes" id="UP001304300">
    <property type="component" value="Chromosome"/>
</dbReference>
<feature type="domain" description="Starch synthase catalytic" evidence="10">
    <location>
        <begin position="7"/>
        <end position="246"/>
    </location>
</feature>
<sequence>MPDRPLKILQVAPEIAPYAKVGGLADVVGAMTREFSQAGHDVRAIVPKYGFLEPDENWTALESPLSVHLGGGKEEYCRLWRMPYLDAPGQVYWIEFDKYFDRHEIYTGPWGSHADNHERFAFLSRAAIDYCHAFDWYPDIIHCHDWTTGLVPAYLNSTETGTPLVGAATVFTIHNLQHQGIYGRHVLDFAGLPQSLFRPDNLESVGNVNMMKSGLYNSTKLTTVSPTYGREIQEPALGCGLNHVLKFRAADLVGITNGIDTKEWNPATDPLIPANFNADDLSGKAVCKTELQRAFGLEETAEVPVFGAVARLFDQKGLDLLSAIIPQIMEEMVVQIVLLGAGDPALENEFKDLAARYPGKVGVFIGYNNKLAHLVEAGCDFFVMPSRFEPCGLNQLYSMAYGTLPIVRSTGGLADTVEQYVEGRGTGTGFRFEEVSSHALYYTIGWACSTYYDRPEDIAKLRYNAMTRDLSWSASAKVYGDVYRWARDARLRGLGIPSATSLSRSPFPVGG</sequence>
<dbReference type="InterPro" id="IPR013534">
    <property type="entry name" value="Starch_synth_cat_dom"/>
</dbReference>
<evidence type="ECO:0000256" key="5">
    <source>
        <dbReference type="ARBA" id="ARBA00022676"/>
    </source>
</evidence>
<dbReference type="GO" id="GO:0004373">
    <property type="term" value="F:alpha-1,4-glucan glucosyltransferase (UDP-glucose donor) activity"/>
    <property type="evidence" value="ECO:0007669"/>
    <property type="project" value="InterPro"/>
</dbReference>
<dbReference type="KEGG" id="puo:RZN69_12425"/>
<dbReference type="AlphaFoldDB" id="A0AAQ3QU97"/>
<proteinExistence type="inferred from homology"/>
<comment type="similarity">
    <text evidence="4 8">Belongs to the glycosyltransferase 1 family. Bacterial/plant glycogen synthase subfamily.</text>
</comment>
<keyword evidence="12" id="KW-1185">Reference proteome</keyword>
<accession>A0AAQ3QU97</accession>
<evidence type="ECO:0000259" key="10">
    <source>
        <dbReference type="Pfam" id="PF08323"/>
    </source>
</evidence>
<evidence type="ECO:0000256" key="7">
    <source>
        <dbReference type="ARBA" id="ARBA00023056"/>
    </source>
</evidence>
<keyword evidence="5 8" id="KW-0328">Glycosyltransferase</keyword>
<evidence type="ECO:0000256" key="2">
    <source>
        <dbReference type="ARBA" id="ARBA00002764"/>
    </source>
</evidence>
<evidence type="ECO:0000256" key="3">
    <source>
        <dbReference type="ARBA" id="ARBA00004964"/>
    </source>
</evidence>
<dbReference type="InterPro" id="IPR011835">
    <property type="entry name" value="GS/SS"/>
</dbReference>
<dbReference type="HAMAP" id="MF_00484">
    <property type="entry name" value="Glycogen_synth"/>
    <property type="match status" value="1"/>
</dbReference>
<evidence type="ECO:0000259" key="9">
    <source>
        <dbReference type="Pfam" id="PF00534"/>
    </source>
</evidence>
<dbReference type="RefSeq" id="WP_317831308.1">
    <property type="nucleotide sequence ID" value="NZ_CP136920.1"/>
</dbReference>
<dbReference type="EC" id="2.4.1.21" evidence="8"/>
<gene>
    <name evidence="8 11" type="primary">glgA</name>
    <name evidence="11" type="ORF">RZN69_12425</name>
</gene>
<organism evidence="11 12">
    <name type="scientific">Rubellicoccus peritrichatus</name>
    <dbReference type="NCBI Taxonomy" id="3080537"/>
    <lineage>
        <taxon>Bacteria</taxon>
        <taxon>Pseudomonadati</taxon>
        <taxon>Verrucomicrobiota</taxon>
        <taxon>Opitutia</taxon>
        <taxon>Puniceicoccales</taxon>
        <taxon>Cerasicoccaceae</taxon>
        <taxon>Rubellicoccus</taxon>
    </lineage>
</organism>
<protein>
    <recommendedName>
        <fullName evidence="8">Glycogen synthase</fullName>
        <ecNumber evidence="8">2.4.1.21</ecNumber>
    </recommendedName>
    <alternativeName>
        <fullName evidence="8">Starch [bacterial glycogen] synthase</fullName>
    </alternativeName>
</protein>
<dbReference type="CDD" id="cd03791">
    <property type="entry name" value="GT5_Glycogen_synthase_DULL1-like"/>
    <property type="match status" value="1"/>
</dbReference>
<dbReference type="Pfam" id="PF00534">
    <property type="entry name" value="Glycos_transf_1"/>
    <property type="match status" value="1"/>
</dbReference>
<dbReference type="GO" id="GO:0009011">
    <property type="term" value="F:alpha-1,4-glucan glucosyltransferase (ADP-glucose donor) activity"/>
    <property type="evidence" value="ECO:0007669"/>
    <property type="project" value="UniProtKB-UniRule"/>
</dbReference>
<dbReference type="PANTHER" id="PTHR45825">
    <property type="entry name" value="GRANULE-BOUND STARCH SYNTHASE 1, CHLOROPLASTIC/AMYLOPLASTIC"/>
    <property type="match status" value="1"/>
</dbReference>
<name>A0AAQ3QU97_9BACT</name>
<dbReference type="GO" id="GO:0005978">
    <property type="term" value="P:glycogen biosynthetic process"/>
    <property type="evidence" value="ECO:0007669"/>
    <property type="project" value="UniProtKB-UniRule"/>
</dbReference>
<evidence type="ECO:0000313" key="12">
    <source>
        <dbReference type="Proteomes" id="UP001304300"/>
    </source>
</evidence>
<comment type="pathway">
    <text evidence="3 8">Glycan biosynthesis; glycogen biosynthesis.</text>
</comment>
<keyword evidence="7 8" id="KW-0320">Glycogen biosynthesis</keyword>
<dbReference type="NCBIfam" id="TIGR02095">
    <property type="entry name" value="glgA"/>
    <property type="match status" value="1"/>
</dbReference>